<evidence type="ECO:0000256" key="2">
    <source>
        <dbReference type="ARBA" id="ARBA00022692"/>
    </source>
</evidence>
<dbReference type="GO" id="GO:0005886">
    <property type="term" value="C:plasma membrane"/>
    <property type="evidence" value="ECO:0007669"/>
    <property type="project" value="TreeGrafter"/>
</dbReference>
<gene>
    <name evidence="8" type="ORF">MCOR_6942</name>
</gene>
<keyword evidence="2" id="KW-0812">Transmembrane</keyword>
<dbReference type="Pfam" id="PF00211">
    <property type="entry name" value="Guanylate_cyc"/>
    <property type="match status" value="1"/>
</dbReference>
<evidence type="ECO:0000313" key="8">
    <source>
        <dbReference type="EMBL" id="CAC5366800.1"/>
    </source>
</evidence>
<evidence type="ECO:0000259" key="7">
    <source>
        <dbReference type="PROSITE" id="PS50125"/>
    </source>
</evidence>
<dbReference type="EMBL" id="CACVKT020001345">
    <property type="protein sequence ID" value="CAC5366800.1"/>
    <property type="molecule type" value="Genomic_DNA"/>
</dbReference>
<dbReference type="GO" id="GO:0004016">
    <property type="term" value="F:adenylate cyclase activity"/>
    <property type="evidence" value="ECO:0007669"/>
    <property type="project" value="TreeGrafter"/>
</dbReference>
<keyword evidence="9" id="KW-1185">Reference proteome</keyword>
<feature type="domain" description="Guanylate cyclase" evidence="7">
    <location>
        <begin position="16"/>
        <end position="135"/>
    </location>
</feature>
<dbReference type="GO" id="GO:0007168">
    <property type="term" value="P:receptor guanylyl cyclase signaling pathway"/>
    <property type="evidence" value="ECO:0007669"/>
    <property type="project" value="TreeGrafter"/>
</dbReference>
<keyword evidence="6" id="KW-0456">Lyase</keyword>
<evidence type="ECO:0000313" key="9">
    <source>
        <dbReference type="Proteomes" id="UP000507470"/>
    </source>
</evidence>
<accession>A0A6J8AFI0</accession>
<dbReference type="GO" id="GO:0000166">
    <property type="term" value="F:nucleotide binding"/>
    <property type="evidence" value="ECO:0007669"/>
    <property type="project" value="UniProtKB-KW"/>
</dbReference>
<dbReference type="InterPro" id="IPR050401">
    <property type="entry name" value="Cyclic_nucleotide_synthase"/>
</dbReference>
<dbReference type="Proteomes" id="UP000507470">
    <property type="component" value="Unassembled WGS sequence"/>
</dbReference>
<dbReference type="GO" id="GO:0035556">
    <property type="term" value="P:intracellular signal transduction"/>
    <property type="evidence" value="ECO:0007669"/>
    <property type="project" value="InterPro"/>
</dbReference>
<keyword evidence="4" id="KW-1133">Transmembrane helix</keyword>
<keyword evidence="3" id="KW-0547">Nucleotide-binding</keyword>
<evidence type="ECO:0000256" key="1">
    <source>
        <dbReference type="ARBA" id="ARBA00004370"/>
    </source>
</evidence>
<dbReference type="PANTHER" id="PTHR11920">
    <property type="entry name" value="GUANYLYL CYCLASE"/>
    <property type="match status" value="1"/>
</dbReference>
<dbReference type="SMART" id="SM00044">
    <property type="entry name" value="CYCc"/>
    <property type="match status" value="1"/>
</dbReference>
<dbReference type="GO" id="GO:0004383">
    <property type="term" value="F:guanylate cyclase activity"/>
    <property type="evidence" value="ECO:0007669"/>
    <property type="project" value="TreeGrafter"/>
</dbReference>
<dbReference type="CDD" id="cd07302">
    <property type="entry name" value="CHD"/>
    <property type="match status" value="1"/>
</dbReference>
<dbReference type="Gene3D" id="3.30.70.1230">
    <property type="entry name" value="Nucleotide cyclase"/>
    <property type="match status" value="2"/>
</dbReference>
<dbReference type="SUPFAM" id="SSF55073">
    <property type="entry name" value="Nucleotide cyclase"/>
    <property type="match status" value="1"/>
</dbReference>
<keyword evidence="5" id="KW-0472">Membrane</keyword>
<proteinExistence type="predicted"/>
<sequence length="260" mass="29423">MEQYANNLEELVGQRTEAFLEEKKKSDQLLEQLLPKTVADKLKNNQIVDPEAYDSVTIYFSDIVGFTVLSAESSPMEVETIGDAYMVVSGLPTRNGDDHVRQIAKMSLEIVQNVGIFKIRHLPEKHLQARIGIHSEAYEGTPLPFPRGNSGEMYVKVTNKRSKKEPTDSQDDVVDLHDINYIDWTDIQFPHTQEPTVQESDSPMVQLEVESNMPTVRVEEKRDSSRVILIKDKTDIVICSDRSLRRSVKVPEAKGLGPRS</sequence>
<evidence type="ECO:0000256" key="5">
    <source>
        <dbReference type="ARBA" id="ARBA00023136"/>
    </source>
</evidence>
<dbReference type="Gene3D" id="6.10.250.780">
    <property type="match status" value="1"/>
</dbReference>
<evidence type="ECO:0000256" key="3">
    <source>
        <dbReference type="ARBA" id="ARBA00022741"/>
    </source>
</evidence>
<dbReference type="PANTHER" id="PTHR11920:SF494">
    <property type="entry name" value="ATRIAL NATRIURETIC PEPTIDE RECEPTOR 2"/>
    <property type="match status" value="1"/>
</dbReference>
<protein>
    <recommendedName>
        <fullName evidence="7">Guanylate cyclase domain-containing protein</fullName>
    </recommendedName>
</protein>
<reference evidence="8 9" key="1">
    <citation type="submission" date="2020-06" db="EMBL/GenBank/DDBJ databases">
        <authorList>
            <person name="Li R."/>
            <person name="Bekaert M."/>
        </authorList>
    </citation>
    <scope>NUCLEOTIDE SEQUENCE [LARGE SCALE GENOMIC DNA]</scope>
    <source>
        <strain evidence="9">wild</strain>
    </source>
</reference>
<organism evidence="8 9">
    <name type="scientific">Mytilus coruscus</name>
    <name type="common">Sea mussel</name>
    <dbReference type="NCBI Taxonomy" id="42192"/>
    <lineage>
        <taxon>Eukaryota</taxon>
        <taxon>Metazoa</taxon>
        <taxon>Spiralia</taxon>
        <taxon>Lophotrochozoa</taxon>
        <taxon>Mollusca</taxon>
        <taxon>Bivalvia</taxon>
        <taxon>Autobranchia</taxon>
        <taxon>Pteriomorphia</taxon>
        <taxon>Mytilida</taxon>
        <taxon>Mytiloidea</taxon>
        <taxon>Mytilidae</taxon>
        <taxon>Mytilinae</taxon>
        <taxon>Mytilus</taxon>
    </lineage>
</organism>
<evidence type="ECO:0000256" key="6">
    <source>
        <dbReference type="ARBA" id="ARBA00023239"/>
    </source>
</evidence>
<dbReference type="InterPro" id="IPR001054">
    <property type="entry name" value="A/G_cyclase"/>
</dbReference>
<dbReference type="GO" id="GO:0001653">
    <property type="term" value="F:peptide receptor activity"/>
    <property type="evidence" value="ECO:0007669"/>
    <property type="project" value="TreeGrafter"/>
</dbReference>
<name>A0A6J8AFI0_MYTCO</name>
<evidence type="ECO:0000256" key="4">
    <source>
        <dbReference type="ARBA" id="ARBA00022989"/>
    </source>
</evidence>
<dbReference type="PROSITE" id="PS50125">
    <property type="entry name" value="GUANYLATE_CYCLASE_2"/>
    <property type="match status" value="1"/>
</dbReference>
<dbReference type="InterPro" id="IPR029787">
    <property type="entry name" value="Nucleotide_cyclase"/>
</dbReference>
<comment type="subcellular location">
    <subcellularLocation>
        <location evidence="1">Membrane</location>
    </subcellularLocation>
</comment>
<dbReference type="OrthoDB" id="1890790at2759"/>
<dbReference type="AlphaFoldDB" id="A0A6J8AFI0"/>